<feature type="coiled-coil region" evidence="1">
    <location>
        <begin position="48"/>
        <end position="96"/>
    </location>
</feature>
<accession>A0AAC8T7J1</accession>
<evidence type="ECO:0000256" key="1">
    <source>
        <dbReference type="SAM" id="Coils"/>
    </source>
</evidence>
<organism evidence="2 3">
    <name type="scientific">Moraxella bovoculi</name>
    <dbReference type="NCBI Taxonomy" id="386891"/>
    <lineage>
        <taxon>Bacteria</taxon>
        <taxon>Pseudomonadati</taxon>
        <taxon>Pseudomonadota</taxon>
        <taxon>Gammaproteobacteria</taxon>
        <taxon>Moraxellales</taxon>
        <taxon>Moraxellaceae</taxon>
        <taxon>Moraxella</taxon>
    </lineage>
</organism>
<name>A0AAC8T7J1_9GAMM</name>
<reference evidence="2 3" key="1">
    <citation type="submission" date="2015-05" db="EMBL/GenBank/DDBJ databases">
        <authorList>
            <person name="Dickey A."/>
            <person name="Clawson M."/>
            <person name="Bono J."/>
            <person name="Loy J.D."/>
        </authorList>
    </citation>
    <scope>NUCLEOTIDE SEQUENCE [LARGE SCALE GENOMIC DNA]</scope>
    <source>
        <strain evidence="2 3">22581</strain>
    </source>
</reference>
<evidence type="ECO:0000313" key="2">
    <source>
        <dbReference type="EMBL" id="AKG07052.1"/>
    </source>
</evidence>
<keyword evidence="1" id="KW-0175">Coiled coil</keyword>
<dbReference type="RefSeq" id="WP_046699110.1">
    <property type="nucleotide sequence ID" value="NZ_CP011376.1"/>
</dbReference>
<gene>
    <name evidence="2" type="ORF">AAX06_01370</name>
</gene>
<dbReference type="EMBL" id="CP011376">
    <property type="protein sequence ID" value="AKG07052.1"/>
    <property type="molecule type" value="Genomic_DNA"/>
</dbReference>
<protein>
    <recommendedName>
        <fullName evidence="4">Phage minor structural protein GP20</fullName>
    </recommendedName>
</protein>
<dbReference type="Proteomes" id="UP000077465">
    <property type="component" value="Chromosome"/>
</dbReference>
<dbReference type="AlphaFoldDB" id="A0AAC8T7J1"/>
<proteinExistence type="predicted"/>
<evidence type="ECO:0008006" key="4">
    <source>
        <dbReference type="Google" id="ProtNLM"/>
    </source>
</evidence>
<evidence type="ECO:0000313" key="3">
    <source>
        <dbReference type="Proteomes" id="UP000077465"/>
    </source>
</evidence>
<sequence length="242" mass="26588">MALAFSINEETFGSLESNVQGLYAKQDDGSYQLVVDGLPSVDGLKAKTDELLGETKKEREKRKELEAKLAEFESEKAKAQEDVMKKTGDIEALEKSYLDKLAKLEQAGVDKEKALQRQIYELTVGQTATNLANELAIKGSANVLLPHIQNRLTLETGDDGQKIRVLDLQGNISALTLDDLKQEFMVNDAFKPLIAGNNASGGGATGMHRQQRVALKRSEMSAEQKAKYIREHGHKAFLNLGA</sequence>